<accession>A0A7T0PAS5</accession>
<feature type="compositionally biased region" description="Low complexity" evidence="1">
    <location>
        <begin position="46"/>
        <end position="56"/>
    </location>
</feature>
<feature type="compositionally biased region" description="Polar residues" evidence="1">
    <location>
        <begin position="365"/>
        <end position="376"/>
    </location>
</feature>
<organism evidence="3 4">
    <name type="scientific">Corynebacterium lizhenjunii</name>
    <dbReference type="NCBI Taxonomy" id="2709394"/>
    <lineage>
        <taxon>Bacteria</taxon>
        <taxon>Bacillati</taxon>
        <taxon>Actinomycetota</taxon>
        <taxon>Actinomycetes</taxon>
        <taxon>Mycobacteriales</taxon>
        <taxon>Corynebacteriaceae</taxon>
        <taxon>Corynebacterium</taxon>
    </lineage>
</organism>
<dbReference type="EMBL" id="CP064954">
    <property type="protein sequence ID" value="QPK80203.1"/>
    <property type="molecule type" value="Genomic_DNA"/>
</dbReference>
<dbReference type="Proteomes" id="UP000594681">
    <property type="component" value="Chromosome"/>
</dbReference>
<gene>
    <name evidence="3" type="ORF">G7Y31_05925</name>
</gene>
<feature type="signal peptide" evidence="2">
    <location>
        <begin position="1"/>
        <end position="24"/>
    </location>
</feature>
<sequence length="384" mass="39259">MISMTCHFPVRATCAVLTIGAAVALGACSSVPNVPSPEEQAAVGHASPAPSPSTASQDKLPGSVIDFPAVQDIEASGSQFAVRTADAVFIGSASSFAAAGTRSGSGTAGPVKVAVDAACGDLTPAEGAFILACGDNVLVMPTDNPGQTTTVAVAEDFPVTAATRTSSGELFVASDSAAKVAVYRDGERVDDFSVAAPTDQLVSVRNQDGQDNVVRIWREDTTIQNLDWENSREGGRLRVGAGVGQISDGLHGVVVAADTNGKRVAIYTAEDVVRLHQFGNTDGTPWATAWDEHRQLAWVTTTDNNQAQAFRIATGVPEPQGSFATLADAHHIAVADDGTVLLGSASGGGLQLLDSLPFDAKESAAKNSATQDSAASESAAAPKN</sequence>
<protein>
    <recommendedName>
        <fullName evidence="5">Prolipoprotein LppL</fullName>
    </recommendedName>
</protein>
<dbReference type="KEGG" id="cliz:G7Y31_05925"/>
<dbReference type="AlphaFoldDB" id="A0A7T0PAS5"/>
<evidence type="ECO:0000256" key="1">
    <source>
        <dbReference type="SAM" id="MobiDB-lite"/>
    </source>
</evidence>
<reference evidence="3 4" key="1">
    <citation type="submission" date="2020-11" db="EMBL/GenBank/DDBJ databases">
        <title>Corynebacterium sp. ZJ-599.</title>
        <authorList>
            <person name="Zhou J."/>
        </authorList>
    </citation>
    <scope>NUCLEOTIDE SEQUENCE [LARGE SCALE GENOMIC DNA]</scope>
    <source>
        <strain evidence="3 4">ZJ-599</strain>
    </source>
</reference>
<name>A0A7T0PAS5_9CORY</name>
<evidence type="ECO:0000313" key="3">
    <source>
        <dbReference type="EMBL" id="QPK80203.1"/>
    </source>
</evidence>
<feature type="region of interest" description="Disordered" evidence="1">
    <location>
        <begin position="362"/>
        <end position="384"/>
    </location>
</feature>
<proteinExistence type="predicted"/>
<feature type="region of interest" description="Disordered" evidence="1">
    <location>
        <begin position="36"/>
        <end position="61"/>
    </location>
</feature>
<keyword evidence="2" id="KW-0732">Signal</keyword>
<evidence type="ECO:0000313" key="4">
    <source>
        <dbReference type="Proteomes" id="UP000594681"/>
    </source>
</evidence>
<dbReference type="SUPFAM" id="SSF63829">
    <property type="entry name" value="Calcium-dependent phosphotriesterase"/>
    <property type="match status" value="1"/>
</dbReference>
<feature type="chain" id="PRO_5038863021" description="Prolipoprotein LppL" evidence="2">
    <location>
        <begin position="25"/>
        <end position="384"/>
    </location>
</feature>
<keyword evidence="4" id="KW-1185">Reference proteome</keyword>
<evidence type="ECO:0008006" key="5">
    <source>
        <dbReference type="Google" id="ProtNLM"/>
    </source>
</evidence>
<evidence type="ECO:0000256" key="2">
    <source>
        <dbReference type="SAM" id="SignalP"/>
    </source>
</evidence>